<dbReference type="InterPro" id="IPR043132">
    <property type="entry name" value="BCAT-like_C"/>
</dbReference>
<reference evidence="2" key="1">
    <citation type="submission" date="2015-07" db="EMBL/GenBank/DDBJ databases">
        <title>Genome sequencing of Sunxiuqinia dokdonensis strain SK.</title>
        <authorList>
            <person name="Ahn S."/>
            <person name="Kim B.-C."/>
        </authorList>
    </citation>
    <scope>NUCLEOTIDE SEQUENCE [LARGE SCALE GENOMIC DNA]</scope>
    <source>
        <strain evidence="2">SK</strain>
    </source>
</reference>
<evidence type="ECO:0000313" key="2">
    <source>
        <dbReference type="Proteomes" id="UP000036958"/>
    </source>
</evidence>
<proteinExistence type="predicted"/>
<sequence>MIFEEPIRAVRNLMPFWDQHVDMMVLKLKLFNQPIPRFLASRGKELKRQIERTLVKNKLFRSALIHLYFIDNKNGISYLIKTDAIDAVEYQLNQTGLKVGLFNKIPKGISPLSSLDLGSSPLWKIVNTELKTSTFDDLLIINQDASIVEAPLKNIYALTGSTWLTPAPQTGAYVDISQQKVQRICQQLKLDLQFTQELNEEVLLAADELFLVNSTDGIQWINAFRNKRYFNKEIRKIHQEWNSLLLI</sequence>
<evidence type="ECO:0008006" key="3">
    <source>
        <dbReference type="Google" id="ProtNLM"/>
    </source>
</evidence>
<dbReference type="InterPro" id="IPR036038">
    <property type="entry name" value="Aminotransferase-like"/>
</dbReference>
<comment type="caution">
    <text evidence="1">The sequence shown here is derived from an EMBL/GenBank/DDBJ whole genome shotgun (WGS) entry which is preliminary data.</text>
</comment>
<gene>
    <name evidence="1" type="ORF">NC99_24340</name>
</gene>
<evidence type="ECO:0000313" key="1">
    <source>
        <dbReference type="EMBL" id="KOH44774.1"/>
    </source>
</evidence>
<keyword evidence="2" id="KW-1185">Reference proteome</keyword>
<dbReference type="GO" id="GO:0003824">
    <property type="term" value="F:catalytic activity"/>
    <property type="evidence" value="ECO:0007669"/>
    <property type="project" value="InterPro"/>
</dbReference>
<organism evidence="1 2">
    <name type="scientific">Sunxiuqinia dokdonensis</name>
    <dbReference type="NCBI Taxonomy" id="1409788"/>
    <lineage>
        <taxon>Bacteria</taxon>
        <taxon>Pseudomonadati</taxon>
        <taxon>Bacteroidota</taxon>
        <taxon>Bacteroidia</taxon>
        <taxon>Marinilabiliales</taxon>
        <taxon>Prolixibacteraceae</taxon>
        <taxon>Sunxiuqinia</taxon>
    </lineage>
</organism>
<dbReference type="Proteomes" id="UP000036958">
    <property type="component" value="Unassembled WGS sequence"/>
</dbReference>
<dbReference type="STRING" id="1409788.NC99_24340"/>
<dbReference type="Pfam" id="PF01063">
    <property type="entry name" value="Aminotran_4"/>
    <property type="match status" value="1"/>
</dbReference>
<dbReference type="AlphaFoldDB" id="A0A0L8V8K2"/>
<dbReference type="Gene3D" id="3.20.10.10">
    <property type="entry name" value="D-amino Acid Aminotransferase, subunit A, domain 2"/>
    <property type="match status" value="1"/>
</dbReference>
<dbReference type="SUPFAM" id="SSF56752">
    <property type="entry name" value="D-aminoacid aminotransferase-like PLP-dependent enzymes"/>
    <property type="match status" value="1"/>
</dbReference>
<accession>A0A0L8V8K2</accession>
<name>A0A0L8V8K2_9BACT</name>
<dbReference type="InterPro" id="IPR001544">
    <property type="entry name" value="Aminotrans_IV"/>
</dbReference>
<dbReference type="EMBL" id="LGIA01000153">
    <property type="protein sequence ID" value="KOH44774.1"/>
    <property type="molecule type" value="Genomic_DNA"/>
</dbReference>
<protein>
    <recommendedName>
        <fullName evidence="3">Aminotransferase class IV</fullName>
    </recommendedName>
</protein>